<dbReference type="Proteomes" id="UP000005877">
    <property type="component" value="Chromosome"/>
</dbReference>
<dbReference type="Gene3D" id="6.10.140.50">
    <property type="match status" value="1"/>
</dbReference>
<dbReference type="PANTHER" id="PTHR40392:SF1">
    <property type="entry name" value="2-PHOSPHO-L-LACTATE GUANYLYLTRANSFERASE"/>
    <property type="match status" value="1"/>
</dbReference>
<organism evidence="6 7">
    <name type="scientific">Methanothrix harundinacea (strain 6Ac)</name>
    <name type="common">Methanosaeta harundinacea</name>
    <dbReference type="NCBI Taxonomy" id="1110509"/>
    <lineage>
        <taxon>Archaea</taxon>
        <taxon>Methanobacteriati</taxon>
        <taxon>Methanobacteriota</taxon>
        <taxon>Stenosarchaea group</taxon>
        <taxon>Methanomicrobia</taxon>
        <taxon>Methanotrichales</taxon>
        <taxon>Methanotrichaceae</taxon>
        <taxon>Methanothrix</taxon>
    </lineage>
</organism>
<dbReference type="STRING" id="1110509.Mhar_1185"/>
<dbReference type="PANTHER" id="PTHR40392">
    <property type="entry name" value="2-PHOSPHO-L-LACTATE GUANYLYLTRANSFERASE"/>
    <property type="match status" value="1"/>
</dbReference>
<evidence type="ECO:0000256" key="5">
    <source>
        <dbReference type="HAMAP-Rule" id="MF_02114"/>
    </source>
</evidence>
<dbReference type="UniPathway" id="UPA00071"/>
<dbReference type="GO" id="GO:0052645">
    <property type="term" value="P:F420-0 metabolic process"/>
    <property type="evidence" value="ECO:0007669"/>
    <property type="project" value="UniProtKB-UniRule"/>
</dbReference>
<evidence type="ECO:0000256" key="3">
    <source>
        <dbReference type="ARBA" id="ARBA00022741"/>
    </source>
</evidence>
<evidence type="ECO:0000256" key="4">
    <source>
        <dbReference type="ARBA" id="ARBA00023134"/>
    </source>
</evidence>
<evidence type="ECO:0000313" key="7">
    <source>
        <dbReference type="Proteomes" id="UP000005877"/>
    </source>
</evidence>
<dbReference type="Gene3D" id="3.90.550.10">
    <property type="entry name" value="Spore Coat Polysaccharide Biosynthesis Protein SpsA, Chain A"/>
    <property type="match status" value="1"/>
</dbReference>
<protein>
    <recommendedName>
        <fullName evidence="5">2-phospho-L-lactate guanylyltransferase</fullName>
        <shortName evidence="5">LP guanylyltransferase</shortName>
        <ecNumber evidence="5">2.7.7.68</ecNumber>
    </recommendedName>
</protein>
<dbReference type="PATRIC" id="fig|1110509.7.peg.1315"/>
<comment type="similarity">
    <text evidence="5">Belongs to the CofC family.</text>
</comment>
<dbReference type="RefSeq" id="WP_014586738.1">
    <property type="nucleotide sequence ID" value="NC_017527.1"/>
</dbReference>
<sequence length="239" mass="25925">MRPIRVVIPFKLDCAKSRLSTVLSTVERERLALAMLEDVVDAVSGLGTVTILLKSPLPGGGVLEDKISGAGKRSGIEVLDSPKELDEALNLVIEAEERKGWPGDLLIAMADLPLMSPSDIADLVRTPGDVVIAPGRGGGTNIILIRDPRFRVCYYGLSFLKHLRRAEELGLSVGVFESFRCSIDIDEPSDLVEALIHGRGRTPELLRDMGFELSGKRSKSRVGCLRLEGASRKGPARRS</sequence>
<dbReference type="KEGG" id="mhi:Mhar_1185"/>
<proteinExistence type="inferred from homology"/>
<keyword evidence="4 5" id="KW-0342">GTP-binding</keyword>
<gene>
    <name evidence="5" type="primary">cofC</name>
    <name evidence="6" type="ordered locus">Mhar_1185</name>
</gene>
<keyword evidence="1 5" id="KW-0808">Transferase</keyword>
<dbReference type="GO" id="GO:0005525">
    <property type="term" value="F:GTP binding"/>
    <property type="evidence" value="ECO:0007669"/>
    <property type="project" value="UniProtKB-KW"/>
</dbReference>
<evidence type="ECO:0000256" key="1">
    <source>
        <dbReference type="ARBA" id="ARBA00022679"/>
    </source>
</evidence>
<comment type="subunit">
    <text evidence="5">Homodimer.</text>
</comment>
<dbReference type="GeneID" id="12510354"/>
<dbReference type="HAMAP" id="MF_02114">
    <property type="entry name" value="CofC"/>
    <property type="match status" value="1"/>
</dbReference>
<dbReference type="InterPro" id="IPR029044">
    <property type="entry name" value="Nucleotide-diphossugar_trans"/>
</dbReference>
<keyword evidence="2 5" id="KW-0548">Nucleotidyltransferase</keyword>
<dbReference type="SUPFAM" id="SSF53448">
    <property type="entry name" value="Nucleotide-diphospho-sugar transferases"/>
    <property type="match status" value="1"/>
</dbReference>
<dbReference type="GO" id="GO:0043814">
    <property type="term" value="F:phospholactate guanylyltransferase activity"/>
    <property type="evidence" value="ECO:0007669"/>
    <property type="project" value="UniProtKB-EC"/>
</dbReference>
<dbReference type="Pfam" id="PF01983">
    <property type="entry name" value="CofC"/>
    <property type="match status" value="1"/>
</dbReference>
<dbReference type="EMBL" id="CP003117">
    <property type="protein sequence ID" value="AET64553.1"/>
    <property type="molecule type" value="Genomic_DNA"/>
</dbReference>
<comment type="function">
    <text evidence="5">Guanylyltransferase that catalyzes the activation of (2S)-2-phospholactate (2-PL) as (2S)-lactyl-2-diphospho-5'-guanosine, via the condensation of 2-PL with GTP. It is involved in the biosynthesis of coenzyme F420, a hydride carrier cofactor.</text>
</comment>
<comment type="pathway">
    <text evidence="5">Cofactor biosynthesis; coenzyme F420 biosynthesis.</text>
</comment>
<keyword evidence="3 5" id="KW-0547">Nucleotide-binding</keyword>
<dbReference type="AlphaFoldDB" id="G7WMY8"/>
<dbReference type="OrthoDB" id="11179at2157"/>
<dbReference type="EC" id="2.7.7.68" evidence="5"/>
<dbReference type="InterPro" id="IPR002835">
    <property type="entry name" value="CofC"/>
</dbReference>
<dbReference type="HOGENOM" id="CLU_076569_2_0_2"/>
<keyword evidence="7" id="KW-1185">Reference proteome</keyword>
<evidence type="ECO:0000256" key="2">
    <source>
        <dbReference type="ARBA" id="ARBA00022695"/>
    </source>
</evidence>
<comment type="catalytic activity">
    <reaction evidence="5">
        <text>(2S)-2-phospholactate + GTP + H(+) = (2S)-lactyl-2-diphospho-5'-guanosine + diphosphate</text>
        <dbReference type="Rhea" id="RHEA:63424"/>
        <dbReference type="ChEBI" id="CHEBI:15378"/>
        <dbReference type="ChEBI" id="CHEBI:33019"/>
        <dbReference type="ChEBI" id="CHEBI:37565"/>
        <dbReference type="ChEBI" id="CHEBI:59435"/>
        <dbReference type="ChEBI" id="CHEBI:59906"/>
        <dbReference type="EC" id="2.7.7.68"/>
    </reaction>
</comment>
<reference evidence="6 7" key="1">
    <citation type="journal article" date="2012" name="PLoS ONE">
        <title>The genome characteristics and predicted function of methyl-group oxidation pathway in the obligate aceticlastic methanogens, Methanosaeta spp.</title>
        <authorList>
            <person name="Zhu J."/>
            <person name="Zheng H."/>
            <person name="Ai G."/>
            <person name="Zhang G."/>
            <person name="Liu D."/>
            <person name="Liu X."/>
            <person name="Dong X."/>
        </authorList>
    </citation>
    <scope>NUCLEOTIDE SEQUENCE [LARGE SCALE GENOMIC DNA]</scope>
    <source>
        <strain evidence="6 7">6Ac</strain>
    </source>
</reference>
<name>G7WMY8_METH6</name>
<evidence type="ECO:0000313" key="6">
    <source>
        <dbReference type="EMBL" id="AET64553.1"/>
    </source>
</evidence>
<accession>G7WMY8</accession>
<dbReference type="NCBIfam" id="TIGR03552">
    <property type="entry name" value="F420_cofC"/>
    <property type="match status" value="1"/>
</dbReference>